<proteinExistence type="predicted"/>
<protein>
    <recommendedName>
        <fullName evidence="1">(S)-ureidoglycine aminohydrolase cupin domain-containing protein</fullName>
    </recommendedName>
</protein>
<keyword evidence="3" id="KW-1185">Reference proteome</keyword>
<dbReference type="SUPFAM" id="SSF51182">
    <property type="entry name" value="RmlC-like cupins"/>
    <property type="match status" value="1"/>
</dbReference>
<dbReference type="GeneID" id="30177240"/>
<dbReference type="OrthoDB" id="4985585at2759"/>
<evidence type="ECO:0000313" key="3">
    <source>
        <dbReference type="Proteomes" id="UP000094455"/>
    </source>
</evidence>
<organism evidence="2 3">
    <name type="scientific">Pichia membranifaciens NRRL Y-2026</name>
    <dbReference type="NCBI Taxonomy" id="763406"/>
    <lineage>
        <taxon>Eukaryota</taxon>
        <taxon>Fungi</taxon>
        <taxon>Dikarya</taxon>
        <taxon>Ascomycota</taxon>
        <taxon>Saccharomycotina</taxon>
        <taxon>Pichiomycetes</taxon>
        <taxon>Pichiales</taxon>
        <taxon>Pichiaceae</taxon>
        <taxon>Pichia</taxon>
    </lineage>
</organism>
<dbReference type="Pfam" id="PF05899">
    <property type="entry name" value="Cupin_3"/>
    <property type="match status" value="1"/>
</dbReference>
<accession>A0A1E3NTC1</accession>
<dbReference type="Proteomes" id="UP000094455">
    <property type="component" value="Unassembled WGS sequence"/>
</dbReference>
<evidence type="ECO:0000313" key="2">
    <source>
        <dbReference type="EMBL" id="ODQ49359.1"/>
    </source>
</evidence>
<feature type="domain" description="(S)-ureidoglycine aminohydrolase cupin" evidence="1">
    <location>
        <begin position="57"/>
        <end position="101"/>
    </location>
</feature>
<dbReference type="AlphaFoldDB" id="A0A1E3NTC1"/>
<evidence type="ECO:0000259" key="1">
    <source>
        <dbReference type="Pfam" id="PF05899"/>
    </source>
</evidence>
<sequence>MPMEFKPTAEAYDVLPPKISESAYLGDILTSKDTDPEHTLTSGFFKVIPGEPLVYTYPYDEMKICLDSKGDMTITDEEGTTVTPKKGDTLYFKKGCTITFKATGEESYGRFFYVGLKTLGQL</sequence>
<reference evidence="2 3" key="1">
    <citation type="journal article" date="2016" name="Proc. Natl. Acad. Sci. U.S.A.">
        <title>Comparative genomics of biotechnologically important yeasts.</title>
        <authorList>
            <person name="Riley R."/>
            <person name="Haridas S."/>
            <person name="Wolfe K.H."/>
            <person name="Lopes M.R."/>
            <person name="Hittinger C.T."/>
            <person name="Goeker M."/>
            <person name="Salamov A.A."/>
            <person name="Wisecaver J.H."/>
            <person name="Long T.M."/>
            <person name="Calvey C.H."/>
            <person name="Aerts A.L."/>
            <person name="Barry K.W."/>
            <person name="Choi C."/>
            <person name="Clum A."/>
            <person name="Coughlan A.Y."/>
            <person name="Deshpande S."/>
            <person name="Douglass A.P."/>
            <person name="Hanson S.J."/>
            <person name="Klenk H.-P."/>
            <person name="LaButti K.M."/>
            <person name="Lapidus A."/>
            <person name="Lindquist E.A."/>
            <person name="Lipzen A.M."/>
            <person name="Meier-Kolthoff J.P."/>
            <person name="Ohm R.A."/>
            <person name="Otillar R.P."/>
            <person name="Pangilinan J.L."/>
            <person name="Peng Y."/>
            <person name="Rokas A."/>
            <person name="Rosa C.A."/>
            <person name="Scheuner C."/>
            <person name="Sibirny A.A."/>
            <person name="Slot J.C."/>
            <person name="Stielow J.B."/>
            <person name="Sun H."/>
            <person name="Kurtzman C.P."/>
            <person name="Blackwell M."/>
            <person name="Grigoriev I.V."/>
            <person name="Jeffries T.W."/>
        </authorList>
    </citation>
    <scope>NUCLEOTIDE SEQUENCE [LARGE SCALE GENOMIC DNA]</scope>
    <source>
        <strain evidence="2 3">NRRL Y-2026</strain>
    </source>
</reference>
<dbReference type="InterPro" id="IPR011051">
    <property type="entry name" value="RmlC_Cupin_sf"/>
</dbReference>
<dbReference type="PANTHER" id="PTHR36169">
    <property type="entry name" value="ETHANOLAMINE UTILIZATION PROTEIN EUTQ"/>
    <property type="match status" value="1"/>
</dbReference>
<name>A0A1E3NTC1_9ASCO</name>
<dbReference type="EMBL" id="KV454001">
    <property type="protein sequence ID" value="ODQ49359.1"/>
    <property type="molecule type" value="Genomic_DNA"/>
</dbReference>
<dbReference type="RefSeq" id="XP_019020472.1">
    <property type="nucleotide sequence ID" value="XM_019160553.1"/>
</dbReference>
<dbReference type="InterPro" id="IPR008579">
    <property type="entry name" value="UGlyAH_Cupin_dom"/>
</dbReference>
<dbReference type="InterPro" id="IPR010424">
    <property type="entry name" value="EutQ"/>
</dbReference>
<dbReference type="Gene3D" id="2.60.120.10">
    <property type="entry name" value="Jelly Rolls"/>
    <property type="match status" value="1"/>
</dbReference>
<dbReference type="InterPro" id="IPR014710">
    <property type="entry name" value="RmlC-like_jellyroll"/>
</dbReference>
<gene>
    <name evidence="2" type="ORF">PICMEDRAFT_14827</name>
</gene>
<dbReference type="PANTHER" id="PTHR36169:SF1">
    <property type="entry name" value="ACETATE KINASE EUTQ"/>
    <property type="match status" value="1"/>
</dbReference>